<dbReference type="EMBL" id="BMAT01013984">
    <property type="protein sequence ID" value="GFS24298.1"/>
    <property type="molecule type" value="Genomic_DNA"/>
</dbReference>
<feature type="region of interest" description="Disordered" evidence="1">
    <location>
        <begin position="47"/>
        <end position="93"/>
    </location>
</feature>
<gene>
    <name evidence="2" type="ORF">ElyMa_006999800</name>
</gene>
<dbReference type="Proteomes" id="UP000762676">
    <property type="component" value="Unassembled WGS sequence"/>
</dbReference>
<dbReference type="AlphaFoldDB" id="A0AAV4JQQ4"/>
<sequence>MGMRTPPGYHHHNSAPAGTAATGVVVDQKYSLQAQLTGHSVVTGALTNGYLAAPPPPTSSPLKSENGSSSQPGLQGKPFRWMTIKRTPAKPGK</sequence>
<organism evidence="2 3">
    <name type="scientific">Elysia marginata</name>
    <dbReference type="NCBI Taxonomy" id="1093978"/>
    <lineage>
        <taxon>Eukaryota</taxon>
        <taxon>Metazoa</taxon>
        <taxon>Spiralia</taxon>
        <taxon>Lophotrochozoa</taxon>
        <taxon>Mollusca</taxon>
        <taxon>Gastropoda</taxon>
        <taxon>Heterobranchia</taxon>
        <taxon>Euthyneura</taxon>
        <taxon>Panpulmonata</taxon>
        <taxon>Sacoglossa</taxon>
        <taxon>Placobranchoidea</taxon>
        <taxon>Plakobranchidae</taxon>
        <taxon>Elysia</taxon>
    </lineage>
</organism>
<accession>A0AAV4JQQ4</accession>
<keyword evidence="3" id="KW-1185">Reference proteome</keyword>
<protein>
    <submittedName>
        <fullName evidence="2">Uncharacterized protein</fullName>
    </submittedName>
</protein>
<comment type="caution">
    <text evidence="2">The sequence shown here is derived from an EMBL/GenBank/DDBJ whole genome shotgun (WGS) entry which is preliminary data.</text>
</comment>
<feature type="compositionally biased region" description="Polar residues" evidence="1">
    <location>
        <begin position="63"/>
        <end position="73"/>
    </location>
</feature>
<evidence type="ECO:0000313" key="3">
    <source>
        <dbReference type="Proteomes" id="UP000762676"/>
    </source>
</evidence>
<proteinExistence type="predicted"/>
<evidence type="ECO:0000256" key="1">
    <source>
        <dbReference type="SAM" id="MobiDB-lite"/>
    </source>
</evidence>
<name>A0AAV4JQQ4_9GAST</name>
<evidence type="ECO:0000313" key="2">
    <source>
        <dbReference type="EMBL" id="GFS24298.1"/>
    </source>
</evidence>
<reference evidence="2 3" key="1">
    <citation type="journal article" date="2021" name="Elife">
        <title>Chloroplast acquisition without the gene transfer in kleptoplastic sea slugs, Plakobranchus ocellatus.</title>
        <authorList>
            <person name="Maeda T."/>
            <person name="Takahashi S."/>
            <person name="Yoshida T."/>
            <person name="Shimamura S."/>
            <person name="Takaki Y."/>
            <person name="Nagai Y."/>
            <person name="Toyoda A."/>
            <person name="Suzuki Y."/>
            <person name="Arimoto A."/>
            <person name="Ishii H."/>
            <person name="Satoh N."/>
            <person name="Nishiyama T."/>
            <person name="Hasebe M."/>
            <person name="Maruyama T."/>
            <person name="Minagawa J."/>
            <person name="Obokata J."/>
            <person name="Shigenobu S."/>
        </authorList>
    </citation>
    <scope>NUCLEOTIDE SEQUENCE [LARGE SCALE GENOMIC DNA]</scope>
</reference>